<feature type="compositionally biased region" description="Basic and acidic residues" evidence="1">
    <location>
        <begin position="16"/>
        <end position="26"/>
    </location>
</feature>
<reference evidence="2 3" key="1">
    <citation type="submission" date="2017-11" db="EMBL/GenBank/DDBJ databases">
        <title>De-novo sequencing of pomegranate (Punica granatum L.) genome.</title>
        <authorList>
            <person name="Akparov Z."/>
            <person name="Amiraslanov A."/>
            <person name="Hajiyeva S."/>
            <person name="Abbasov M."/>
            <person name="Kaur K."/>
            <person name="Hamwieh A."/>
            <person name="Solovyev V."/>
            <person name="Salamov A."/>
            <person name="Braich B."/>
            <person name="Kosarev P."/>
            <person name="Mahmoud A."/>
            <person name="Hajiyev E."/>
            <person name="Babayeva S."/>
            <person name="Izzatullayeva V."/>
            <person name="Mammadov A."/>
            <person name="Mammadov A."/>
            <person name="Sharifova S."/>
            <person name="Ojaghi J."/>
            <person name="Eynullazada K."/>
            <person name="Bayramov B."/>
            <person name="Abdulazimova A."/>
            <person name="Shahmuradov I."/>
        </authorList>
    </citation>
    <scope>NUCLEOTIDE SEQUENCE [LARGE SCALE GENOMIC DNA]</scope>
    <source>
        <strain evidence="3">cv. AG2017</strain>
        <tissue evidence="2">Leaf</tissue>
    </source>
</reference>
<comment type="caution">
    <text evidence="2">The sequence shown here is derived from an EMBL/GenBank/DDBJ whole genome shotgun (WGS) entry which is preliminary data.</text>
</comment>
<proteinExistence type="predicted"/>
<evidence type="ECO:0000313" key="2">
    <source>
        <dbReference type="EMBL" id="PKI46353.1"/>
    </source>
</evidence>
<organism evidence="2 3">
    <name type="scientific">Punica granatum</name>
    <name type="common">Pomegranate</name>
    <dbReference type="NCBI Taxonomy" id="22663"/>
    <lineage>
        <taxon>Eukaryota</taxon>
        <taxon>Viridiplantae</taxon>
        <taxon>Streptophyta</taxon>
        <taxon>Embryophyta</taxon>
        <taxon>Tracheophyta</taxon>
        <taxon>Spermatophyta</taxon>
        <taxon>Magnoliopsida</taxon>
        <taxon>eudicotyledons</taxon>
        <taxon>Gunneridae</taxon>
        <taxon>Pentapetalae</taxon>
        <taxon>rosids</taxon>
        <taxon>malvids</taxon>
        <taxon>Myrtales</taxon>
        <taxon>Lythraceae</taxon>
        <taxon>Punica</taxon>
    </lineage>
</organism>
<name>A0A2I0IRK4_PUNGR</name>
<protein>
    <submittedName>
        <fullName evidence="2">Uncharacterized protein</fullName>
    </submittedName>
</protein>
<dbReference type="EMBL" id="PGOL01002633">
    <property type="protein sequence ID" value="PKI46353.1"/>
    <property type="molecule type" value="Genomic_DNA"/>
</dbReference>
<gene>
    <name evidence="2" type="ORF">CRG98_033248</name>
</gene>
<sequence>MGGQRQGPYSPTSLDLGDRLDREKSSPKLGEIRGWGGGVAMWIATKNGHLKNKKAKIPSSSSSHISPKNPSPILATAFSITTIVSSATPRRRPLPLACGPSSSLPTVAHGEGLDQVLCALTKHAPRLDTEASMLRSKHTEDSVCFDRNTYDSIESFVLRSKNKGLVEA</sequence>
<keyword evidence="3" id="KW-1185">Reference proteome</keyword>
<evidence type="ECO:0000256" key="1">
    <source>
        <dbReference type="SAM" id="MobiDB-lite"/>
    </source>
</evidence>
<accession>A0A2I0IRK4</accession>
<dbReference type="AlphaFoldDB" id="A0A2I0IRK4"/>
<feature type="region of interest" description="Disordered" evidence="1">
    <location>
        <begin position="1"/>
        <end position="32"/>
    </location>
</feature>
<dbReference type="Proteomes" id="UP000233551">
    <property type="component" value="Unassembled WGS sequence"/>
</dbReference>
<evidence type="ECO:0000313" key="3">
    <source>
        <dbReference type="Proteomes" id="UP000233551"/>
    </source>
</evidence>